<dbReference type="EMBL" id="VXIV02000971">
    <property type="protein sequence ID" value="KAF6034905.1"/>
    <property type="molecule type" value="Genomic_DNA"/>
</dbReference>
<dbReference type="PRINTS" id="PR00237">
    <property type="entry name" value="GPCRRHODOPSN"/>
</dbReference>
<evidence type="ECO:0000256" key="2">
    <source>
        <dbReference type="ARBA" id="ARBA00022692"/>
    </source>
</evidence>
<reference evidence="10" key="1">
    <citation type="submission" date="2020-06" db="EMBL/GenBank/DDBJ databases">
        <title>Draft genome of Bugula neritina, a colonial animal packing powerful symbionts and potential medicines.</title>
        <authorList>
            <person name="Rayko M."/>
        </authorList>
    </citation>
    <scope>NUCLEOTIDE SEQUENCE [LARGE SCALE GENOMIC DNA]</scope>
    <source>
        <strain evidence="10">Kwan_BN1</strain>
    </source>
</reference>
<evidence type="ECO:0000256" key="3">
    <source>
        <dbReference type="ARBA" id="ARBA00022989"/>
    </source>
</evidence>
<feature type="transmembrane region" description="Helical" evidence="8">
    <location>
        <begin position="137"/>
        <end position="160"/>
    </location>
</feature>
<evidence type="ECO:0000313" key="10">
    <source>
        <dbReference type="EMBL" id="KAF6034905.1"/>
    </source>
</evidence>
<name>A0A7J7K9N5_BUGNE</name>
<comment type="caution">
    <text evidence="10">The sequence shown here is derived from an EMBL/GenBank/DDBJ whole genome shotgun (WGS) entry which is preliminary data.</text>
</comment>
<dbReference type="GO" id="GO:0005886">
    <property type="term" value="C:plasma membrane"/>
    <property type="evidence" value="ECO:0007669"/>
    <property type="project" value="TreeGrafter"/>
</dbReference>
<dbReference type="AlphaFoldDB" id="A0A7J7K9N5"/>
<keyword evidence="2 8" id="KW-0812">Transmembrane</keyword>
<feature type="domain" description="G-protein coupled receptors family 1 profile" evidence="9">
    <location>
        <begin position="37"/>
        <end position="308"/>
    </location>
</feature>
<keyword evidence="11" id="KW-1185">Reference proteome</keyword>
<feature type="transmembrane region" description="Helical" evidence="8">
    <location>
        <begin position="291"/>
        <end position="311"/>
    </location>
</feature>
<dbReference type="Proteomes" id="UP000593567">
    <property type="component" value="Unassembled WGS sequence"/>
</dbReference>
<evidence type="ECO:0000256" key="8">
    <source>
        <dbReference type="SAM" id="Phobius"/>
    </source>
</evidence>
<dbReference type="PANTHER" id="PTHR24243:SF233">
    <property type="entry name" value="THYROTROPIN-RELEASING HORMONE RECEPTOR"/>
    <property type="match status" value="1"/>
</dbReference>
<organism evidence="10 11">
    <name type="scientific">Bugula neritina</name>
    <name type="common">Brown bryozoan</name>
    <name type="synonym">Sertularia neritina</name>
    <dbReference type="NCBI Taxonomy" id="10212"/>
    <lineage>
        <taxon>Eukaryota</taxon>
        <taxon>Metazoa</taxon>
        <taxon>Spiralia</taxon>
        <taxon>Lophotrochozoa</taxon>
        <taxon>Bryozoa</taxon>
        <taxon>Gymnolaemata</taxon>
        <taxon>Cheilostomatida</taxon>
        <taxon>Flustrina</taxon>
        <taxon>Buguloidea</taxon>
        <taxon>Bugulidae</taxon>
        <taxon>Bugula</taxon>
    </lineage>
</organism>
<evidence type="ECO:0000256" key="1">
    <source>
        <dbReference type="ARBA" id="ARBA00004141"/>
    </source>
</evidence>
<comment type="subcellular location">
    <subcellularLocation>
        <location evidence="1">Membrane</location>
        <topology evidence="1">Multi-pass membrane protein</topology>
    </subcellularLocation>
</comment>
<feature type="transmembrane region" description="Helical" evidence="8">
    <location>
        <begin position="188"/>
        <end position="209"/>
    </location>
</feature>
<dbReference type="Gene3D" id="1.20.1070.10">
    <property type="entry name" value="Rhodopsin 7-helix transmembrane proteins"/>
    <property type="match status" value="1"/>
</dbReference>
<feature type="transmembrane region" description="Helical" evidence="8">
    <location>
        <begin position="29"/>
        <end position="46"/>
    </location>
</feature>
<evidence type="ECO:0000256" key="6">
    <source>
        <dbReference type="ARBA" id="ARBA00023170"/>
    </source>
</evidence>
<evidence type="ECO:0000259" key="9">
    <source>
        <dbReference type="PROSITE" id="PS50262"/>
    </source>
</evidence>
<evidence type="ECO:0000256" key="5">
    <source>
        <dbReference type="ARBA" id="ARBA00023136"/>
    </source>
</evidence>
<keyword evidence="6" id="KW-0675">Receptor</keyword>
<accession>A0A7J7K9N5</accession>
<feature type="transmembrane region" description="Helical" evidence="8">
    <location>
        <begin position="55"/>
        <end position="75"/>
    </location>
</feature>
<evidence type="ECO:0000256" key="4">
    <source>
        <dbReference type="ARBA" id="ARBA00023040"/>
    </source>
</evidence>
<dbReference type="OrthoDB" id="9990906at2759"/>
<keyword evidence="5 8" id="KW-0472">Membrane</keyword>
<sequence>MFECDSDLNDVYMKHIPAALTTSKILSPIWWSIGIVGNILALLVWLQPKMRHSSGFYLAALAVSDIIFLVFRMVYEIHYIYNKDLLDKQVLCQWFPISFMSVQILSPLFVLAFTVERYLSVCHPFRMVNLHQSNHKVTMLVITGLTFLAFALSAIQGYFFTVEDGICNIRLVVSTSGLLARYSWTTEMLVFTAVPLAILCLNVLVILEVRNISNLEKQNMRIKSIDQRSTTVTLLGVSFYLILTIFPVTIIFVLYNTYSDKKLNLNLCLTDEEINDDAAWQSHLRYISFKILIEAICQSHHMINFFIYLLMGKQFRVQLREMVIMFFCKRKLSHVAVSTNGLCNGTRTTRASVSSNRGSIGRGRLNGVVKCETDQCNNEKNGSCVYHVGEIEADSHIISNNAANMKLLTCEEESEVDLNE</sequence>
<dbReference type="PROSITE" id="PS50262">
    <property type="entry name" value="G_PROTEIN_RECEP_F1_2"/>
    <property type="match status" value="1"/>
</dbReference>
<keyword evidence="3 8" id="KW-1133">Transmembrane helix</keyword>
<keyword evidence="4" id="KW-0297">G-protein coupled receptor</keyword>
<dbReference type="SUPFAM" id="SSF81321">
    <property type="entry name" value="Family A G protein-coupled receptor-like"/>
    <property type="match status" value="1"/>
</dbReference>
<dbReference type="PANTHER" id="PTHR24243">
    <property type="entry name" value="G-PROTEIN COUPLED RECEPTOR"/>
    <property type="match status" value="1"/>
</dbReference>
<feature type="transmembrane region" description="Helical" evidence="8">
    <location>
        <begin position="230"/>
        <end position="255"/>
    </location>
</feature>
<dbReference type="GO" id="GO:0004930">
    <property type="term" value="F:G protein-coupled receptor activity"/>
    <property type="evidence" value="ECO:0007669"/>
    <property type="project" value="UniProtKB-KW"/>
</dbReference>
<protein>
    <recommendedName>
        <fullName evidence="9">G-protein coupled receptors family 1 profile domain-containing protein</fullName>
    </recommendedName>
</protein>
<dbReference type="Pfam" id="PF00001">
    <property type="entry name" value="7tm_1"/>
    <property type="match status" value="1"/>
</dbReference>
<feature type="transmembrane region" description="Helical" evidence="8">
    <location>
        <begin position="95"/>
        <end position="116"/>
    </location>
</feature>
<dbReference type="InterPro" id="IPR017452">
    <property type="entry name" value="GPCR_Rhodpsn_7TM"/>
</dbReference>
<evidence type="ECO:0000313" key="11">
    <source>
        <dbReference type="Proteomes" id="UP000593567"/>
    </source>
</evidence>
<gene>
    <name evidence="10" type="ORF">EB796_006774</name>
</gene>
<proteinExistence type="predicted"/>
<keyword evidence="7" id="KW-0807">Transducer</keyword>
<dbReference type="InterPro" id="IPR000276">
    <property type="entry name" value="GPCR_Rhodpsn"/>
</dbReference>
<evidence type="ECO:0000256" key="7">
    <source>
        <dbReference type="ARBA" id="ARBA00023224"/>
    </source>
</evidence>